<keyword evidence="3" id="KW-1185">Reference proteome</keyword>
<protein>
    <submittedName>
        <fullName evidence="2">Uncharacterized protein</fullName>
    </submittedName>
</protein>
<reference evidence="2 3" key="1">
    <citation type="submission" date="2017-06" db="EMBL/GenBank/DDBJ databases">
        <title>Genome of Fusarium nygamai isolate CS10214.</title>
        <authorList>
            <person name="Gardiner D.M."/>
            <person name="Obanor F."/>
            <person name="Kazan K."/>
        </authorList>
    </citation>
    <scope>NUCLEOTIDE SEQUENCE [LARGE SCALE GENOMIC DNA]</scope>
    <source>
        <strain evidence="2 3">CS10214</strain>
    </source>
</reference>
<organism evidence="2 3">
    <name type="scientific">Gibberella nygamai</name>
    <name type="common">Bean root rot disease fungus</name>
    <name type="synonym">Fusarium nygamai</name>
    <dbReference type="NCBI Taxonomy" id="42673"/>
    <lineage>
        <taxon>Eukaryota</taxon>
        <taxon>Fungi</taxon>
        <taxon>Dikarya</taxon>
        <taxon>Ascomycota</taxon>
        <taxon>Pezizomycotina</taxon>
        <taxon>Sordariomycetes</taxon>
        <taxon>Hypocreomycetidae</taxon>
        <taxon>Hypocreales</taxon>
        <taxon>Nectriaceae</taxon>
        <taxon>Fusarium</taxon>
        <taxon>Fusarium fujikuroi species complex</taxon>
    </lineage>
</organism>
<evidence type="ECO:0000256" key="1">
    <source>
        <dbReference type="SAM" id="MobiDB-lite"/>
    </source>
</evidence>
<comment type="caution">
    <text evidence="2">The sequence shown here is derived from an EMBL/GenBank/DDBJ whole genome shotgun (WGS) entry which is preliminary data.</text>
</comment>
<evidence type="ECO:0000313" key="3">
    <source>
        <dbReference type="Proteomes" id="UP000236664"/>
    </source>
</evidence>
<accession>A0A2K0W5Q0</accession>
<proteinExistence type="predicted"/>
<feature type="region of interest" description="Disordered" evidence="1">
    <location>
        <begin position="1"/>
        <end position="76"/>
    </location>
</feature>
<dbReference type="EMBL" id="MTQA01000126">
    <property type="protein sequence ID" value="PNP77608.1"/>
    <property type="molecule type" value="Genomic_DNA"/>
</dbReference>
<gene>
    <name evidence="2" type="ORF">FNYG_09100</name>
</gene>
<sequence>MPPNKRKALSELSNNAKIRTPQGKKSEDNAGKEILPEIDDIPGDQEEEDALAPKDEFDWEEEDDEPRYLLGRRQRA</sequence>
<name>A0A2K0W5Q0_GIBNY</name>
<feature type="compositionally biased region" description="Basic and acidic residues" evidence="1">
    <location>
        <begin position="24"/>
        <end position="35"/>
    </location>
</feature>
<dbReference type="AlphaFoldDB" id="A0A2K0W5Q0"/>
<dbReference type="Proteomes" id="UP000236664">
    <property type="component" value="Unassembled WGS sequence"/>
</dbReference>
<feature type="compositionally biased region" description="Acidic residues" evidence="1">
    <location>
        <begin position="36"/>
        <end position="50"/>
    </location>
</feature>
<evidence type="ECO:0000313" key="2">
    <source>
        <dbReference type="EMBL" id="PNP77608.1"/>
    </source>
</evidence>